<dbReference type="InterPro" id="IPR037925">
    <property type="entry name" value="FlgE/F/G-like"/>
</dbReference>
<dbReference type="InterPro" id="IPR053967">
    <property type="entry name" value="LlgE_F_G-like_D1"/>
</dbReference>
<comment type="subcellular location">
    <subcellularLocation>
        <location evidence="1 6">Bacterial flagellum basal body</location>
    </subcellularLocation>
</comment>
<dbReference type="EMBL" id="BMIP01000002">
    <property type="protein sequence ID" value="GGD63970.1"/>
    <property type="molecule type" value="Genomic_DNA"/>
</dbReference>
<dbReference type="PANTHER" id="PTHR30435">
    <property type="entry name" value="FLAGELLAR PROTEIN"/>
    <property type="match status" value="1"/>
</dbReference>
<protein>
    <recommendedName>
        <fullName evidence="5 6">Flagellar basal-body rod protein FlgF</fullName>
    </recommendedName>
</protein>
<evidence type="ECO:0000313" key="10">
    <source>
        <dbReference type="EMBL" id="GGD63970.1"/>
    </source>
</evidence>
<feature type="domain" description="Flagellar hook protein FlgE/F/G-like D1" evidence="9">
    <location>
        <begin position="81"/>
        <end position="145"/>
    </location>
</feature>
<reference evidence="10" key="1">
    <citation type="journal article" date="2014" name="Int. J. Syst. Evol. Microbiol.">
        <title>Complete genome sequence of Corynebacterium casei LMG S-19264T (=DSM 44701T), isolated from a smear-ripened cheese.</title>
        <authorList>
            <consortium name="US DOE Joint Genome Institute (JGI-PGF)"/>
            <person name="Walter F."/>
            <person name="Albersmeier A."/>
            <person name="Kalinowski J."/>
            <person name="Ruckert C."/>
        </authorList>
    </citation>
    <scope>NUCLEOTIDE SEQUENCE</scope>
    <source>
        <strain evidence="10">CGMCC 1.15360</strain>
    </source>
</reference>
<dbReference type="Proteomes" id="UP000612349">
    <property type="component" value="Unassembled WGS sequence"/>
</dbReference>
<dbReference type="Pfam" id="PF00460">
    <property type="entry name" value="Flg_bb_rod"/>
    <property type="match status" value="1"/>
</dbReference>
<dbReference type="NCBIfam" id="NF009280">
    <property type="entry name" value="PRK12640.1"/>
    <property type="match status" value="1"/>
</dbReference>
<dbReference type="InterPro" id="IPR020013">
    <property type="entry name" value="Flagellar_FlgE/F/G"/>
</dbReference>
<dbReference type="InterPro" id="IPR010930">
    <property type="entry name" value="Flg_bb/hook_C_dom"/>
</dbReference>
<dbReference type="Pfam" id="PF06429">
    <property type="entry name" value="Flg_bbr_C"/>
    <property type="match status" value="1"/>
</dbReference>
<dbReference type="InterPro" id="IPR001444">
    <property type="entry name" value="Flag_bb_rod_N"/>
</dbReference>
<comment type="similarity">
    <text evidence="2 6">Belongs to the flagella basal body rod proteins family.</text>
</comment>
<keyword evidence="10" id="KW-0966">Cell projection</keyword>
<evidence type="ECO:0000256" key="6">
    <source>
        <dbReference type="RuleBase" id="RU362116"/>
    </source>
</evidence>
<feature type="domain" description="Flagellar basal-body/hook protein C-terminal" evidence="8">
    <location>
        <begin position="197"/>
        <end position="241"/>
    </location>
</feature>
<feature type="domain" description="Flagellar basal body rod protein N-terminal" evidence="7">
    <location>
        <begin position="5"/>
        <end position="35"/>
    </location>
</feature>
<dbReference type="GO" id="GO:0071978">
    <property type="term" value="P:bacterial-type flagellum-dependent swarming motility"/>
    <property type="evidence" value="ECO:0007669"/>
    <property type="project" value="TreeGrafter"/>
</dbReference>
<dbReference type="GO" id="GO:0030694">
    <property type="term" value="C:bacterial-type flagellum basal body, rod"/>
    <property type="evidence" value="ECO:0007669"/>
    <property type="project" value="UniProtKB-UniRule"/>
</dbReference>
<evidence type="ECO:0000259" key="9">
    <source>
        <dbReference type="Pfam" id="PF22692"/>
    </source>
</evidence>
<comment type="caution">
    <text evidence="10">The sequence shown here is derived from an EMBL/GenBank/DDBJ whole genome shotgun (WGS) entry which is preliminary data.</text>
</comment>
<dbReference type="AlphaFoldDB" id="A0A916YX40"/>
<dbReference type="SUPFAM" id="SSF117143">
    <property type="entry name" value="Flagellar hook protein flgE"/>
    <property type="match status" value="1"/>
</dbReference>
<dbReference type="RefSeq" id="WP_066776120.1">
    <property type="nucleotide sequence ID" value="NZ_BMIP01000002.1"/>
</dbReference>
<dbReference type="Pfam" id="PF22692">
    <property type="entry name" value="LlgE_F_G_D1"/>
    <property type="match status" value="1"/>
</dbReference>
<evidence type="ECO:0000313" key="11">
    <source>
        <dbReference type="Proteomes" id="UP000612349"/>
    </source>
</evidence>
<evidence type="ECO:0000259" key="8">
    <source>
        <dbReference type="Pfam" id="PF06429"/>
    </source>
</evidence>
<name>A0A916YX40_9SPHN</name>
<comment type="subunit">
    <text evidence="4 6">The basal body constitutes a major portion of the flagellar organelle and consists of five rings (E,L,P,S, and M) mounted on a central rod. The rod consists of about 26 subunits of FlgG in the distal portion, and FlgB, FlgC and FlgF are thought to build up the proximal portion of the rod with about 6 subunits each.</text>
</comment>
<evidence type="ECO:0000256" key="3">
    <source>
        <dbReference type="ARBA" id="ARBA00023143"/>
    </source>
</evidence>
<keyword evidence="3 6" id="KW-0975">Bacterial flagellum</keyword>
<sequence>MDRLIYSAVSGMNASMAQQRAIASNMANSGTIGFKAELLDARPVTVEGTSLEVRAMNRSEVRGASMAQGTVTDTGNPLDVALTGDTMLALQGADGSEVYSRRGDLSVSASGALQNGDGLVVLGTAGPITVPAGGALSIARDGTVLMADPAAPEAPVEVGKLKLVSTTGTDIAKGLDGQFRVRGGGTLPEDIEAEVIPGSLEQSNVAASEVLTSMIEAQRLFEIRTNVVSTARDIDESGARLMRLDA</sequence>
<keyword evidence="11" id="KW-1185">Reference proteome</keyword>
<evidence type="ECO:0000256" key="5">
    <source>
        <dbReference type="ARBA" id="ARBA00040228"/>
    </source>
</evidence>
<evidence type="ECO:0000256" key="1">
    <source>
        <dbReference type="ARBA" id="ARBA00004117"/>
    </source>
</evidence>
<organism evidence="10 11">
    <name type="scientific">Croceicoccus mobilis</name>
    <dbReference type="NCBI Taxonomy" id="1703339"/>
    <lineage>
        <taxon>Bacteria</taxon>
        <taxon>Pseudomonadati</taxon>
        <taxon>Pseudomonadota</taxon>
        <taxon>Alphaproteobacteria</taxon>
        <taxon>Sphingomonadales</taxon>
        <taxon>Erythrobacteraceae</taxon>
        <taxon>Croceicoccus</taxon>
    </lineage>
</organism>
<dbReference type="NCBIfam" id="TIGR03506">
    <property type="entry name" value="FlgEFG_subfam"/>
    <property type="match status" value="1"/>
</dbReference>
<evidence type="ECO:0000256" key="4">
    <source>
        <dbReference type="ARBA" id="ARBA00038560"/>
    </source>
</evidence>
<keyword evidence="10" id="KW-0969">Cilium</keyword>
<proteinExistence type="inferred from homology"/>
<keyword evidence="10" id="KW-0282">Flagellum</keyword>
<gene>
    <name evidence="10" type="primary">flgF</name>
    <name evidence="10" type="ORF">GCM10010990_11790</name>
</gene>
<dbReference type="PANTHER" id="PTHR30435:SF18">
    <property type="entry name" value="FLAGELLAR BASAL-BODY ROD PROTEIN FLGF"/>
    <property type="match status" value="1"/>
</dbReference>
<accession>A0A916YX40</accession>
<evidence type="ECO:0000256" key="2">
    <source>
        <dbReference type="ARBA" id="ARBA00009677"/>
    </source>
</evidence>
<evidence type="ECO:0000259" key="7">
    <source>
        <dbReference type="Pfam" id="PF00460"/>
    </source>
</evidence>
<dbReference type="OrthoDB" id="9804559at2"/>
<reference evidence="10" key="2">
    <citation type="submission" date="2020-09" db="EMBL/GenBank/DDBJ databases">
        <authorList>
            <person name="Sun Q."/>
            <person name="Zhou Y."/>
        </authorList>
    </citation>
    <scope>NUCLEOTIDE SEQUENCE</scope>
    <source>
        <strain evidence="10">CGMCC 1.15360</strain>
    </source>
</reference>